<organism evidence="3 4">
    <name type="scientific">Toxocara canis</name>
    <name type="common">Canine roundworm</name>
    <dbReference type="NCBI Taxonomy" id="6265"/>
    <lineage>
        <taxon>Eukaryota</taxon>
        <taxon>Metazoa</taxon>
        <taxon>Ecdysozoa</taxon>
        <taxon>Nematoda</taxon>
        <taxon>Chromadorea</taxon>
        <taxon>Rhabditida</taxon>
        <taxon>Spirurina</taxon>
        <taxon>Ascaridomorpha</taxon>
        <taxon>Ascaridoidea</taxon>
        <taxon>Toxocaridae</taxon>
        <taxon>Toxocara</taxon>
    </lineage>
</organism>
<dbReference type="WBParaSite" id="TCNE_0001550701-mRNA-1">
    <property type="protein sequence ID" value="TCNE_0001550701-mRNA-1"/>
    <property type="gene ID" value="TCNE_0001550701"/>
</dbReference>
<reference evidence="4" key="1">
    <citation type="submission" date="2016-06" db="UniProtKB">
        <authorList>
            <consortium name="WormBaseParasite"/>
        </authorList>
    </citation>
    <scope>IDENTIFICATION</scope>
</reference>
<keyword evidence="3" id="KW-1185">Reference proteome</keyword>
<evidence type="ECO:0000313" key="4">
    <source>
        <dbReference type="WBParaSite" id="TCNE_0001550701-mRNA-1"/>
    </source>
</evidence>
<sequence length="111" mass="13481">MIVENDCLLKEKQRCCEELNDVIIYLKHTIEEQDYEIARLEDIRKEQTFEHEKRIRMDREVAELEMSQLKNDIEKCRAENLLMSKSIGRFVALPYRSGSLFKFKFSFFYFQ</sequence>
<keyword evidence="1" id="KW-0175">Coiled coil</keyword>
<reference evidence="2 3" key="2">
    <citation type="submission" date="2018-11" db="EMBL/GenBank/DDBJ databases">
        <authorList>
            <consortium name="Pathogen Informatics"/>
        </authorList>
    </citation>
    <scope>NUCLEOTIDE SEQUENCE [LARGE SCALE GENOMIC DNA]</scope>
</reference>
<evidence type="ECO:0000313" key="2">
    <source>
        <dbReference type="EMBL" id="VDM46827.1"/>
    </source>
</evidence>
<dbReference type="AlphaFoldDB" id="A0A183V436"/>
<gene>
    <name evidence="2" type="ORF">TCNE_LOCUS15506</name>
</gene>
<name>A0A183V436_TOXCA</name>
<protein>
    <submittedName>
        <fullName evidence="2 4">Uncharacterized protein</fullName>
    </submittedName>
</protein>
<dbReference type="Proteomes" id="UP000050794">
    <property type="component" value="Unassembled WGS sequence"/>
</dbReference>
<proteinExistence type="predicted"/>
<dbReference type="EMBL" id="UYWY01022914">
    <property type="protein sequence ID" value="VDM46827.1"/>
    <property type="molecule type" value="Genomic_DNA"/>
</dbReference>
<evidence type="ECO:0000313" key="3">
    <source>
        <dbReference type="Proteomes" id="UP000050794"/>
    </source>
</evidence>
<feature type="coiled-coil region" evidence="1">
    <location>
        <begin position="52"/>
        <end position="79"/>
    </location>
</feature>
<evidence type="ECO:0000256" key="1">
    <source>
        <dbReference type="SAM" id="Coils"/>
    </source>
</evidence>
<accession>A0A183V436</accession>